<dbReference type="RefSeq" id="WP_232877508.1">
    <property type="nucleotide sequence ID" value="NZ_JAJSOJ010000024.1"/>
</dbReference>
<dbReference type="SUPFAM" id="SSF52540">
    <property type="entry name" value="P-loop containing nucleoside triphosphate hydrolases"/>
    <property type="match status" value="1"/>
</dbReference>
<feature type="domain" description="AAA+ ATPase" evidence="1">
    <location>
        <begin position="23"/>
        <end position="431"/>
    </location>
</feature>
<dbReference type="InterPro" id="IPR003593">
    <property type="entry name" value="AAA+_ATPase"/>
</dbReference>
<sequence>MYLISHVEIEGFWETYKFDVPIYQDVTFFIGQNGTGKTTFINLLAAALTADFRTLDLIPFKRISIILIPKIKGERPSITVNKINKKENSFSSINYHIVPKGQKAKEIKFSLDSREEQMMLRRLRHEPRYFEYYRLSQNGLTHTLRDLVKVNWLSIHRMSPQESARGEGEFESSIDQKIESLSNELVRYFATLSKQKDDEIRAFQEYIFVSLIEHRDDVDPFDSGRLKKVSQYKEALKTIFKELHVQGDTRELLSSFSDRALKNKISNDEKENKKRIGLGMDELIFRIDLYRIEQIVQKWEDLQVRLKTIFKQRDKFQAIADDLFQRKKMSFSESNEMEFTSRSGKPLTPQMLSSGEKQLLILMSEALLQREMPAIFIADEPELSLHVLWQERLVASLRTLNPNAQIISATHSPDIVGALIDKAIDMETLIK</sequence>
<dbReference type="EMBL" id="JAJSOJ010000024">
    <property type="protein sequence ID" value="MCE0743912.1"/>
    <property type="molecule type" value="Genomic_DNA"/>
</dbReference>
<accession>A0ABS8VSJ9</accession>
<comment type="caution">
    <text evidence="2">The sequence shown here is derived from an EMBL/GenBank/DDBJ whole genome shotgun (WGS) entry which is preliminary data.</text>
</comment>
<dbReference type="Pfam" id="PF13304">
    <property type="entry name" value="AAA_21"/>
    <property type="match status" value="1"/>
</dbReference>
<keyword evidence="3" id="KW-1185">Reference proteome</keyword>
<dbReference type="InterPro" id="IPR027417">
    <property type="entry name" value="P-loop_NTPase"/>
</dbReference>
<protein>
    <submittedName>
        <fullName evidence="2">AAA family ATPase</fullName>
    </submittedName>
</protein>
<dbReference type="PANTHER" id="PTHR43581">
    <property type="entry name" value="ATP/GTP PHOSPHATASE"/>
    <property type="match status" value="1"/>
</dbReference>
<dbReference type="Gene3D" id="3.40.50.300">
    <property type="entry name" value="P-loop containing nucleotide triphosphate hydrolases"/>
    <property type="match status" value="1"/>
</dbReference>
<organism evidence="2 3">
    <name type="scientific">Acetobacter sicerae</name>
    <dbReference type="NCBI Taxonomy" id="85325"/>
    <lineage>
        <taxon>Bacteria</taxon>
        <taxon>Pseudomonadati</taxon>
        <taxon>Pseudomonadota</taxon>
        <taxon>Alphaproteobacteria</taxon>
        <taxon>Acetobacterales</taxon>
        <taxon>Acetobacteraceae</taxon>
        <taxon>Acetobacter</taxon>
    </lineage>
</organism>
<dbReference type="CDD" id="cd00267">
    <property type="entry name" value="ABC_ATPase"/>
    <property type="match status" value="1"/>
</dbReference>
<evidence type="ECO:0000313" key="2">
    <source>
        <dbReference type="EMBL" id="MCE0743912.1"/>
    </source>
</evidence>
<dbReference type="SMART" id="SM00382">
    <property type="entry name" value="AAA"/>
    <property type="match status" value="1"/>
</dbReference>
<dbReference type="InterPro" id="IPR051396">
    <property type="entry name" value="Bact_Antivir_Def_Nuclease"/>
</dbReference>
<evidence type="ECO:0000313" key="3">
    <source>
        <dbReference type="Proteomes" id="UP001521074"/>
    </source>
</evidence>
<name>A0ABS8VSJ9_9PROT</name>
<dbReference type="InterPro" id="IPR003959">
    <property type="entry name" value="ATPase_AAA_core"/>
</dbReference>
<reference evidence="2 3" key="1">
    <citation type="submission" date="2021-12" db="EMBL/GenBank/DDBJ databases">
        <title>Genome sequence of Acetobacter sicerae DmPark20a_162.</title>
        <authorList>
            <person name="Chaston J.M."/>
        </authorList>
    </citation>
    <scope>NUCLEOTIDE SEQUENCE [LARGE SCALE GENOMIC DNA]</scope>
    <source>
        <strain evidence="2 3">DmPark20a_162</strain>
    </source>
</reference>
<dbReference type="PANTHER" id="PTHR43581:SF2">
    <property type="entry name" value="EXCINUCLEASE ATPASE SUBUNIT"/>
    <property type="match status" value="1"/>
</dbReference>
<proteinExistence type="predicted"/>
<gene>
    <name evidence="2" type="ORF">LWC05_08450</name>
</gene>
<dbReference type="Proteomes" id="UP001521074">
    <property type="component" value="Unassembled WGS sequence"/>
</dbReference>
<evidence type="ECO:0000259" key="1">
    <source>
        <dbReference type="SMART" id="SM00382"/>
    </source>
</evidence>